<dbReference type="InterPro" id="IPR048300">
    <property type="entry name" value="TACO1_YebC-like_2nd/3rd_dom"/>
</dbReference>
<dbReference type="AlphaFoldDB" id="A0A183ESX5"/>
<dbReference type="WBParaSite" id="GPUH_0002409601-mRNA-1">
    <property type="protein sequence ID" value="GPUH_0002409601-mRNA-1"/>
    <property type="gene ID" value="GPUH_0002409601"/>
</dbReference>
<evidence type="ECO:0000313" key="2">
    <source>
        <dbReference type="WBParaSite" id="GPUH_0002409601-mRNA-1"/>
    </source>
</evidence>
<accession>A0A183ESX5</accession>
<dbReference type="GO" id="GO:0005739">
    <property type="term" value="C:mitochondrion"/>
    <property type="evidence" value="ECO:0007669"/>
    <property type="project" value="TreeGrafter"/>
</dbReference>
<sequence>LCIEMDCDDVSEFEEDGQTCYELICTRNKLASVTNALTERGFNIRSSALGLRATQPVEITEDDSAKVRQLYEMLRESDNITQVYDNIRPDFISLRPVKLKVTTTA</sequence>
<dbReference type="PANTHER" id="PTHR12532">
    <property type="entry name" value="TRANSLATIONAL ACTIVATOR OF CYTOCHROME C OXIDASE 1"/>
    <property type="match status" value="1"/>
</dbReference>
<proteinExistence type="predicted"/>
<organism evidence="2">
    <name type="scientific">Gongylonema pulchrum</name>
    <dbReference type="NCBI Taxonomy" id="637853"/>
    <lineage>
        <taxon>Eukaryota</taxon>
        <taxon>Metazoa</taxon>
        <taxon>Ecdysozoa</taxon>
        <taxon>Nematoda</taxon>
        <taxon>Chromadorea</taxon>
        <taxon>Rhabditida</taxon>
        <taxon>Spirurina</taxon>
        <taxon>Spiruromorpha</taxon>
        <taxon>Spiruroidea</taxon>
        <taxon>Gongylonematidae</taxon>
        <taxon>Gongylonema</taxon>
    </lineage>
</organism>
<reference evidence="2" key="1">
    <citation type="submission" date="2016-06" db="UniProtKB">
        <authorList>
            <consortium name="WormBaseParasite"/>
        </authorList>
    </citation>
    <scope>IDENTIFICATION</scope>
</reference>
<name>A0A183ESX5_9BILA</name>
<dbReference type="InterPro" id="IPR026564">
    <property type="entry name" value="Transcrip_reg_TACO1-like_dom3"/>
</dbReference>
<dbReference type="SUPFAM" id="SSF75625">
    <property type="entry name" value="YebC-like"/>
    <property type="match status" value="1"/>
</dbReference>
<dbReference type="InterPro" id="IPR029072">
    <property type="entry name" value="YebC-like"/>
</dbReference>
<dbReference type="InterPro" id="IPR002876">
    <property type="entry name" value="Transcrip_reg_TACO1-like"/>
</dbReference>
<protein>
    <submittedName>
        <fullName evidence="2">ACT domain-containing protein</fullName>
    </submittedName>
</protein>
<evidence type="ECO:0000259" key="1">
    <source>
        <dbReference type="Pfam" id="PF01709"/>
    </source>
</evidence>
<dbReference type="PANTHER" id="PTHR12532:SF0">
    <property type="entry name" value="TRANSLATIONAL ACTIVATOR OF CYTOCHROME C OXIDASE 1"/>
    <property type="match status" value="1"/>
</dbReference>
<feature type="domain" description="TACO1/YebC-like second and third" evidence="1">
    <location>
        <begin position="2"/>
        <end position="87"/>
    </location>
</feature>
<dbReference type="Gene3D" id="3.30.70.980">
    <property type="match status" value="1"/>
</dbReference>
<dbReference type="Pfam" id="PF01709">
    <property type="entry name" value="Transcrip_reg"/>
    <property type="match status" value="1"/>
</dbReference>